<accession>A0ABT8PF01</accession>
<dbReference type="Proteomes" id="UP001171606">
    <property type="component" value="Unassembled WGS sequence"/>
</dbReference>
<keyword evidence="2" id="KW-1185">Reference proteome</keyword>
<name>A0ABT8PF01_9BURK</name>
<dbReference type="EMBL" id="JAUJSQ010000008">
    <property type="protein sequence ID" value="MDN7933704.1"/>
    <property type="molecule type" value="Genomic_DNA"/>
</dbReference>
<evidence type="ECO:0000313" key="1">
    <source>
        <dbReference type="EMBL" id="MDN7933704.1"/>
    </source>
</evidence>
<evidence type="ECO:0000313" key="2">
    <source>
        <dbReference type="Proteomes" id="UP001171606"/>
    </source>
</evidence>
<proteinExistence type="predicted"/>
<gene>
    <name evidence="1" type="ORF">QZM52_20675</name>
</gene>
<organism evidence="1 2">
    <name type="scientific">Burkholderia metallica</name>
    <dbReference type="NCBI Taxonomy" id="488729"/>
    <lineage>
        <taxon>Bacteria</taxon>
        <taxon>Pseudomonadati</taxon>
        <taxon>Pseudomonadota</taxon>
        <taxon>Betaproteobacteria</taxon>
        <taxon>Burkholderiales</taxon>
        <taxon>Burkholderiaceae</taxon>
        <taxon>Burkholderia</taxon>
        <taxon>Burkholderia cepacia complex</taxon>
    </lineage>
</organism>
<dbReference type="RefSeq" id="WP_301756135.1">
    <property type="nucleotide sequence ID" value="NZ_JAUJSQ010000008.1"/>
</dbReference>
<sequence>MRDTQDCARVADLVRPAFAISRMTAAHRTGPLAHAIRRERAGIRGEGAFKFADRRKTAIIMHRSFNVNCIIMSCASMPARGAAAG</sequence>
<comment type="caution">
    <text evidence="1">The sequence shown here is derived from an EMBL/GenBank/DDBJ whole genome shotgun (WGS) entry which is preliminary data.</text>
</comment>
<reference evidence="1" key="1">
    <citation type="submission" date="2023-07" db="EMBL/GenBank/DDBJ databases">
        <title>A collection of bacterial strains from the Burkholderia cepacia Research Laboratory and Repository.</title>
        <authorList>
            <person name="Lipuma J."/>
            <person name="Spilker T."/>
            <person name="Caverly L."/>
        </authorList>
    </citation>
    <scope>NUCLEOTIDE SEQUENCE</scope>
    <source>
        <strain evidence="1">AU42020</strain>
    </source>
</reference>
<protein>
    <submittedName>
        <fullName evidence="1">Uncharacterized protein</fullName>
    </submittedName>
</protein>